<dbReference type="InterPro" id="IPR011989">
    <property type="entry name" value="ARM-like"/>
</dbReference>
<dbReference type="VEuPathDB" id="TrichDB:TRFO_25728"/>
<reference evidence="1" key="1">
    <citation type="submission" date="2016-10" db="EMBL/GenBank/DDBJ databases">
        <authorList>
            <person name="Benchimol M."/>
            <person name="Almeida L.G."/>
            <person name="Vasconcelos A.T."/>
            <person name="Perreira-Neves A."/>
            <person name="Rosa I.A."/>
            <person name="Tasca T."/>
            <person name="Bogo M.R."/>
            <person name="de Souza W."/>
        </authorList>
    </citation>
    <scope>NUCLEOTIDE SEQUENCE [LARGE SCALE GENOMIC DNA]</scope>
    <source>
        <strain evidence="1">K</strain>
    </source>
</reference>
<gene>
    <name evidence="1" type="ORF">TRFO_25728</name>
</gene>
<keyword evidence="2" id="KW-1185">Reference proteome</keyword>
<dbReference type="Gene3D" id="1.25.10.10">
    <property type="entry name" value="Leucine-rich Repeat Variant"/>
    <property type="match status" value="1"/>
</dbReference>
<dbReference type="Proteomes" id="UP000179807">
    <property type="component" value="Unassembled WGS sequence"/>
</dbReference>
<sequence length="611" mass="71294">MNLCYKFLDHTEKALPFRSFVSYEINETLPDSDEYEPAAVFHSFSTSFESKNLQSVISSMNKLSKIAVSNKFSFTQLSSTYEQQNGSFSSFFDQLSSFFDESSPIQLVRTASKLLYDFFKSFDDIEFSIARKFCDPNIINFIFRKIYQNENNDVYIYGKLICSISLLSQEFHDIILTIHSIENICQTFLQMMHQTTHQITNQTTHQTIHQITHQMMHQIANQTTHQMMHQTKQKNLKENDNFFGAQIGIFTNEFANTILSIICDLCVFPIDENSANNISLLFSSINILELQLNDTYLIFHTIRLIIESNQEYISIFEYILRPPNILSQILQKLIDKENQLKENEKLDKFEIRIMDDICGIALCVYINKNVVSIPLNLFATLIRSAKDTTAKNALIFFVEFMSSSQENFSTGVKFEFFSCLKQALQFRNASIRIIAGHSLATLLPFAGERLILDLVVQHFFVLAFRLIDFNDPQLCHEMLHVMEMFLEKLIIYNDRPKALYLRENIIEEDMISTLERIHLDDDYENEVLNDQPIEISESDKQQVAGNLSNHAGYLIDKIRHFFIMYGFDGYYEEEEEQYFDEYSNIFIHDDAGDEFFTQTSKNHNLKKSIFI</sequence>
<dbReference type="RefSeq" id="XP_068359385.1">
    <property type="nucleotide sequence ID" value="XM_068504537.1"/>
</dbReference>
<comment type="caution">
    <text evidence="1">The sequence shown here is derived from an EMBL/GenBank/DDBJ whole genome shotgun (WGS) entry which is preliminary data.</text>
</comment>
<evidence type="ECO:0000313" key="2">
    <source>
        <dbReference type="Proteomes" id="UP000179807"/>
    </source>
</evidence>
<dbReference type="GeneID" id="94839241"/>
<dbReference type="SUPFAM" id="SSF48371">
    <property type="entry name" value="ARM repeat"/>
    <property type="match status" value="1"/>
</dbReference>
<organism evidence="1 2">
    <name type="scientific">Tritrichomonas foetus</name>
    <dbReference type="NCBI Taxonomy" id="1144522"/>
    <lineage>
        <taxon>Eukaryota</taxon>
        <taxon>Metamonada</taxon>
        <taxon>Parabasalia</taxon>
        <taxon>Tritrichomonadida</taxon>
        <taxon>Tritrichomonadidae</taxon>
        <taxon>Tritrichomonas</taxon>
    </lineage>
</organism>
<name>A0A1J4K476_9EUKA</name>
<dbReference type="EMBL" id="MLAK01000731">
    <property type="protein sequence ID" value="OHT06249.1"/>
    <property type="molecule type" value="Genomic_DNA"/>
</dbReference>
<proteinExistence type="predicted"/>
<accession>A0A1J4K476</accession>
<evidence type="ECO:0000313" key="1">
    <source>
        <dbReference type="EMBL" id="OHT06249.1"/>
    </source>
</evidence>
<protein>
    <submittedName>
        <fullName evidence="1">Uncharacterized protein</fullName>
    </submittedName>
</protein>
<dbReference type="InterPro" id="IPR016024">
    <property type="entry name" value="ARM-type_fold"/>
</dbReference>
<dbReference type="AlphaFoldDB" id="A0A1J4K476"/>